<dbReference type="EMBL" id="GBXM01082146">
    <property type="protein sequence ID" value="JAH26431.1"/>
    <property type="molecule type" value="Transcribed_RNA"/>
</dbReference>
<name>A0A0E9RC75_ANGAN</name>
<reference evidence="1" key="2">
    <citation type="journal article" date="2015" name="Fish Shellfish Immunol.">
        <title>Early steps in the European eel (Anguilla anguilla)-Vibrio vulnificus interaction in the gills: Role of the RtxA13 toxin.</title>
        <authorList>
            <person name="Callol A."/>
            <person name="Pajuelo D."/>
            <person name="Ebbesson L."/>
            <person name="Teles M."/>
            <person name="MacKenzie S."/>
            <person name="Amaro C."/>
        </authorList>
    </citation>
    <scope>NUCLEOTIDE SEQUENCE</scope>
</reference>
<dbReference type="AlphaFoldDB" id="A0A0E9RC75"/>
<protein>
    <submittedName>
        <fullName evidence="1">Uncharacterized protein</fullName>
    </submittedName>
</protein>
<sequence length="31" mass="3480">MFLKYPHPVLCYLFFQTVSCPSGKTAAETTV</sequence>
<accession>A0A0E9RC75</accession>
<reference evidence="1" key="1">
    <citation type="submission" date="2014-11" db="EMBL/GenBank/DDBJ databases">
        <authorList>
            <person name="Amaro Gonzalez C."/>
        </authorList>
    </citation>
    <scope>NUCLEOTIDE SEQUENCE</scope>
</reference>
<organism evidence="1">
    <name type="scientific">Anguilla anguilla</name>
    <name type="common">European freshwater eel</name>
    <name type="synonym">Muraena anguilla</name>
    <dbReference type="NCBI Taxonomy" id="7936"/>
    <lineage>
        <taxon>Eukaryota</taxon>
        <taxon>Metazoa</taxon>
        <taxon>Chordata</taxon>
        <taxon>Craniata</taxon>
        <taxon>Vertebrata</taxon>
        <taxon>Euteleostomi</taxon>
        <taxon>Actinopterygii</taxon>
        <taxon>Neopterygii</taxon>
        <taxon>Teleostei</taxon>
        <taxon>Anguilliformes</taxon>
        <taxon>Anguillidae</taxon>
        <taxon>Anguilla</taxon>
    </lineage>
</organism>
<evidence type="ECO:0000313" key="1">
    <source>
        <dbReference type="EMBL" id="JAH26095.1"/>
    </source>
</evidence>
<dbReference type="EMBL" id="GBXM01082482">
    <property type="protein sequence ID" value="JAH26095.1"/>
    <property type="molecule type" value="Transcribed_RNA"/>
</dbReference>
<proteinExistence type="predicted"/>